<dbReference type="Proteomes" id="UP001151760">
    <property type="component" value="Unassembled WGS sequence"/>
</dbReference>
<keyword evidence="3" id="KW-1185">Reference proteome</keyword>
<evidence type="ECO:0000256" key="1">
    <source>
        <dbReference type="SAM" id="MobiDB-lite"/>
    </source>
</evidence>
<organism evidence="2 3">
    <name type="scientific">Tanacetum coccineum</name>
    <dbReference type="NCBI Taxonomy" id="301880"/>
    <lineage>
        <taxon>Eukaryota</taxon>
        <taxon>Viridiplantae</taxon>
        <taxon>Streptophyta</taxon>
        <taxon>Embryophyta</taxon>
        <taxon>Tracheophyta</taxon>
        <taxon>Spermatophyta</taxon>
        <taxon>Magnoliopsida</taxon>
        <taxon>eudicotyledons</taxon>
        <taxon>Gunneridae</taxon>
        <taxon>Pentapetalae</taxon>
        <taxon>asterids</taxon>
        <taxon>campanulids</taxon>
        <taxon>Asterales</taxon>
        <taxon>Asteraceae</taxon>
        <taxon>Asteroideae</taxon>
        <taxon>Anthemideae</taxon>
        <taxon>Anthemidinae</taxon>
        <taxon>Tanacetum</taxon>
    </lineage>
</organism>
<feature type="region of interest" description="Disordered" evidence="1">
    <location>
        <begin position="101"/>
        <end position="130"/>
    </location>
</feature>
<protein>
    <submittedName>
        <fullName evidence="2">Uncharacterized protein</fullName>
    </submittedName>
</protein>
<evidence type="ECO:0000313" key="2">
    <source>
        <dbReference type="EMBL" id="GJT54948.1"/>
    </source>
</evidence>
<name>A0ABQ5EW05_9ASTR</name>
<feature type="compositionally biased region" description="Low complexity" evidence="1">
    <location>
        <begin position="67"/>
        <end position="77"/>
    </location>
</feature>
<reference evidence="2" key="2">
    <citation type="submission" date="2022-01" db="EMBL/GenBank/DDBJ databases">
        <authorList>
            <person name="Yamashiro T."/>
            <person name="Shiraishi A."/>
            <person name="Satake H."/>
            <person name="Nakayama K."/>
        </authorList>
    </citation>
    <scope>NUCLEOTIDE SEQUENCE</scope>
</reference>
<dbReference type="EMBL" id="BQNB010016716">
    <property type="protein sequence ID" value="GJT54948.1"/>
    <property type="molecule type" value="Genomic_DNA"/>
</dbReference>
<feature type="compositionally biased region" description="Basic and acidic residues" evidence="1">
    <location>
        <begin position="101"/>
        <end position="121"/>
    </location>
</feature>
<feature type="region of interest" description="Disordered" evidence="1">
    <location>
        <begin position="67"/>
        <end position="89"/>
    </location>
</feature>
<sequence length="130" mass="14772">MLLNSGVKKGSEGIQAMPELHNKMEIADRKNRTLIEQQGPSCRFIFTNTIFDDESDQDCFELPIWNSYSSTNSSASKSDNKRGGPREEEQVFLDDLARLQRQEKEANEEAKPQEESLKNKLELMASGRSC</sequence>
<accession>A0ABQ5EW05</accession>
<gene>
    <name evidence="2" type="ORF">Tco_0990002</name>
</gene>
<feature type="compositionally biased region" description="Basic and acidic residues" evidence="1">
    <location>
        <begin position="78"/>
        <end position="89"/>
    </location>
</feature>
<evidence type="ECO:0000313" key="3">
    <source>
        <dbReference type="Proteomes" id="UP001151760"/>
    </source>
</evidence>
<proteinExistence type="predicted"/>
<comment type="caution">
    <text evidence="2">The sequence shown here is derived from an EMBL/GenBank/DDBJ whole genome shotgun (WGS) entry which is preliminary data.</text>
</comment>
<reference evidence="2" key="1">
    <citation type="journal article" date="2022" name="Int. J. Mol. Sci.">
        <title>Draft Genome of Tanacetum Coccineum: Genomic Comparison of Closely Related Tanacetum-Family Plants.</title>
        <authorList>
            <person name="Yamashiro T."/>
            <person name="Shiraishi A."/>
            <person name="Nakayama K."/>
            <person name="Satake H."/>
        </authorList>
    </citation>
    <scope>NUCLEOTIDE SEQUENCE</scope>
</reference>